<dbReference type="EMBL" id="FNCY01000031">
    <property type="protein sequence ID" value="SDI80973.1"/>
    <property type="molecule type" value="Genomic_DNA"/>
</dbReference>
<sequence length="616" mass="70092">MKRTSRQELLPGLDADVLSRIEVITTQHGRHKIREATDVEASPLGCPNDVLIAYVDFDGGRFSSVFLVPSLNGVTVLGVLPNGVLCILRSPRVPLNIPSLFDRSSWIRFLVRLEKANTRPLTSENIKTLRRSSTSYLNKVALAEVRKNNDRDNELIADSDHCRIRKAVCQYLRVITQVIKSRLRVELADAKSVCTYNYFCSAVSEDLRNARRLAISIEPTMTLWCISDAPQISPATRRAFLWAVDKRLPLRCLAESALGCSRADIRWLNQIVGERLLTTADASLVMKYFWGRPLEHRPDSYGQLRRALEILRAIDWAKQIYLSPEVYGRMGNKAAIYEQAFAEKFHEFASRRRRNWYRYAKQNQDVASLARRPNISRLQNPISSIIDYFPDRFDELFQAILKHDLHSQLKFLVHWHDSFADDNLPSPLEIERVVDELPTCFPSQRFFGIVDPLSLVVLSGPDERIESLLSHQAFADIGKTMSNCLGEGYSYQAAVLEAAYFLIDAGSSISVLEITLDQCAHGRKQFRAEINEHLGANNSSPPASHRKIAWRILVICRKAIRGKENYLELMRKRSSLRMAWAIAVSSMRDELNELLVATELSDFLAKKLKPVALMSF</sequence>
<evidence type="ECO:0000313" key="2">
    <source>
        <dbReference type="Proteomes" id="UP000198607"/>
    </source>
</evidence>
<proteinExistence type="predicted"/>
<protein>
    <submittedName>
        <fullName evidence="1">Uncharacterized protein</fullName>
    </submittedName>
</protein>
<organism evidence="1 2">
    <name type="scientific">Propionivibrio dicarboxylicus</name>
    <dbReference type="NCBI Taxonomy" id="83767"/>
    <lineage>
        <taxon>Bacteria</taxon>
        <taxon>Pseudomonadati</taxon>
        <taxon>Pseudomonadota</taxon>
        <taxon>Betaproteobacteria</taxon>
        <taxon>Rhodocyclales</taxon>
        <taxon>Rhodocyclaceae</taxon>
        <taxon>Propionivibrio</taxon>
    </lineage>
</organism>
<name>A0A1G8NL90_9RHOO</name>
<keyword evidence="2" id="KW-1185">Reference proteome</keyword>
<evidence type="ECO:0000313" key="1">
    <source>
        <dbReference type="EMBL" id="SDI80973.1"/>
    </source>
</evidence>
<accession>A0A1G8NL90</accession>
<gene>
    <name evidence="1" type="ORF">SAMN05660652_04073</name>
</gene>
<reference evidence="1 2" key="1">
    <citation type="submission" date="2016-10" db="EMBL/GenBank/DDBJ databases">
        <authorList>
            <person name="de Groot N.N."/>
        </authorList>
    </citation>
    <scope>NUCLEOTIDE SEQUENCE [LARGE SCALE GENOMIC DNA]</scope>
    <source>
        <strain evidence="1 2">DSM 5885</strain>
    </source>
</reference>
<dbReference type="AlphaFoldDB" id="A0A1G8NL90"/>
<dbReference type="Proteomes" id="UP000198607">
    <property type="component" value="Unassembled WGS sequence"/>
</dbReference>